<name>A0A3D9LCW1_9MICC</name>
<keyword evidence="1" id="KW-0862">Zinc</keyword>
<feature type="region of interest" description="Disordered" evidence="2">
    <location>
        <begin position="250"/>
        <end position="271"/>
    </location>
</feature>
<keyword evidence="4" id="KW-1185">Reference proteome</keyword>
<proteinExistence type="predicted"/>
<gene>
    <name evidence="3" type="ORF">C8E99_1307</name>
</gene>
<protein>
    <submittedName>
        <fullName evidence="3">LmbE family N-acetylglucosaminyl deacetylase</fullName>
    </submittedName>
</protein>
<dbReference type="SUPFAM" id="SSF102588">
    <property type="entry name" value="LmbE-like"/>
    <property type="match status" value="1"/>
</dbReference>
<evidence type="ECO:0000256" key="2">
    <source>
        <dbReference type="SAM" id="MobiDB-lite"/>
    </source>
</evidence>
<dbReference type="Pfam" id="PF02585">
    <property type="entry name" value="PIG-L"/>
    <property type="match status" value="1"/>
</dbReference>
<dbReference type="InterPro" id="IPR003737">
    <property type="entry name" value="GlcNAc_PI_deacetylase-related"/>
</dbReference>
<dbReference type="AlphaFoldDB" id="A0A3D9LCW1"/>
<comment type="caution">
    <text evidence="3">The sequence shown here is derived from an EMBL/GenBank/DDBJ whole genome shotgun (WGS) entry which is preliminary data.</text>
</comment>
<dbReference type="PANTHER" id="PTHR12993">
    <property type="entry name" value="N-ACETYLGLUCOSAMINYL-PHOSPHATIDYLINOSITOL DE-N-ACETYLASE-RELATED"/>
    <property type="match status" value="1"/>
</dbReference>
<dbReference type="InterPro" id="IPR024078">
    <property type="entry name" value="LmbE-like_dom_sf"/>
</dbReference>
<evidence type="ECO:0000313" key="3">
    <source>
        <dbReference type="EMBL" id="REE03496.1"/>
    </source>
</evidence>
<dbReference type="PANTHER" id="PTHR12993:SF28">
    <property type="entry name" value="LMBE FAMILY PROTEIN"/>
    <property type="match status" value="1"/>
</dbReference>
<sequence length="299" mass="32426">MEDMTPLTMPLKTPAELAADHGWTKVLAFGAHPDDLDFGAAATVAGLTRAGVEVTYVVMTDGDAGGFEAENQHTMTERRHREQREAAAHLGVQDVEYLGERDGYLEASHAVMAKVVEAMRRHRPDAVFTMSPERDWDRLQRSHPDHLAAGEAVVRASYPAVENPFAYPELAARGLEAFHLKWLVVYCHPAARSNLAVDVTGFEQDKLAALRFHASQHPDVAAMEAFVLDGMEQLHRDWLAAAGSAAAGGTADSSVPAETVSVPDHPTSSTTAVTADGRRRFVETFQLVSVNDPTTISGF</sequence>
<evidence type="ECO:0000313" key="4">
    <source>
        <dbReference type="Proteomes" id="UP000256727"/>
    </source>
</evidence>
<dbReference type="EMBL" id="QREH01000001">
    <property type="protein sequence ID" value="REE03496.1"/>
    <property type="molecule type" value="Genomic_DNA"/>
</dbReference>
<dbReference type="GO" id="GO:0016137">
    <property type="term" value="P:glycoside metabolic process"/>
    <property type="evidence" value="ECO:0007669"/>
    <property type="project" value="UniProtKB-ARBA"/>
</dbReference>
<dbReference type="GO" id="GO:0016811">
    <property type="term" value="F:hydrolase activity, acting on carbon-nitrogen (but not peptide) bonds, in linear amides"/>
    <property type="evidence" value="ECO:0007669"/>
    <property type="project" value="TreeGrafter"/>
</dbReference>
<dbReference type="Proteomes" id="UP000256727">
    <property type="component" value="Unassembled WGS sequence"/>
</dbReference>
<dbReference type="Gene3D" id="3.40.50.10320">
    <property type="entry name" value="LmbE-like"/>
    <property type="match status" value="1"/>
</dbReference>
<organism evidence="3 4">
    <name type="scientific">Citricoccus muralis</name>
    <dbReference type="NCBI Taxonomy" id="169134"/>
    <lineage>
        <taxon>Bacteria</taxon>
        <taxon>Bacillati</taxon>
        <taxon>Actinomycetota</taxon>
        <taxon>Actinomycetes</taxon>
        <taxon>Micrococcales</taxon>
        <taxon>Micrococcaceae</taxon>
        <taxon>Citricoccus</taxon>
    </lineage>
</organism>
<evidence type="ECO:0000256" key="1">
    <source>
        <dbReference type="ARBA" id="ARBA00022833"/>
    </source>
</evidence>
<reference evidence="3 4" key="1">
    <citation type="submission" date="2018-07" db="EMBL/GenBank/DDBJ databases">
        <title>Sequencing the genomes of 1000 actinobacteria strains.</title>
        <authorList>
            <person name="Klenk H.-P."/>
        </authorList>
    </citation>
    <scope>NUCLEOTIDE SEQUENCE [LARGE SCALE GENOMIC DNA]</scope>
    <source>
        <strain evidence="3 4">DSM 14442</strain>
    </source>
</reference>
<accession>A0A3D9LCW1</accession>